<evidence type="ECO:0000313" key="3">
    <source>
        <dbReference type="Proteomes" id="UP000391834"/>
    </source>
</evidence>
<feature type="signal peptide" evidence="1">
    <location>
        <begin position="1"/>
        <end position="25"/>
    </location>
</feature>
<feature type="chain" id="PRO_5024416965" description="Outer membrane protein beta-barrel domain-containing protein" evidence="1">
    <location>
        <begin position="26"/>
        <end position="177"/>
    </location>
</feature>
<dbReference type="OrthoDB" id="9894142at2"/>
<protein>
    <recommendedName>
        <fullName evidence="4">Outer membrane protein beta-barrel domain-containing protein</fullName>
    </recommendedName>
</protein>
<dbReference type="EMBL" id="BLAX01000001">
    <property type="protein sequence ID" value="GET34857.1"/>
    <property type="molecule type" value="Genomic_DNA"/>
</dbReference>
<evidence type="ECO:0000256" key="1">
    <source>
        <dbReference type="SAM" id="SignalP"/>
    </source>
</evidence>
<dbReference type="AlphaFoldDB" id="A0A5M4B577"/>
<sequence>MWLRQTIKRIFSFCFMLTLTLAANAQFVPKLSVVGGLGVPELYHAGLKLQTSPRSEFGVYYGFIHSSSHNSSGWFRDFELNMRSLTLDHNYSFGAISRLSLRHAWFTRQGLNYYHEVGGSDDTFSGLITIGRIFPFSNSAGLTLDIGTAVPFSAGKNIIPAARLQVYILLSKPPQRN</sequence>
<proteinExistence type="predicted"/>
<evidence type="ECO:0000313" key="2">
    <source>
        <dbReference type="EMBL" id="GET34857.1"/>
    </source>
</evidence>
<accession>A0A5M4B577</accession>
<comment type="caution">
    <text evidence="2">The sequence shown here is derived from an EMBL/GenBank/DDBJ whole genome shotgun (WGS) entry which is preliminary data.</text>
</comment>
<reference evidence="2 3" key="1">
    <citation type="submission" date="2019-10" db="EMBL/GenBank/DDBJ databases">
        <title>Prolixibacter strains distinguished by the presence of nitrate reductase genes were adept at nitrate-dependent anaerobic corrosion of metallic iron and carbon steel.</title>
        <authorList>
            <person name="Iino T."/>
            <person name="Shono N."/>
            <person name="Ito K."/>
            <person name="Nakamura R."/>
            <person name="Sueoka K."/>
            <person name="Harayama S."/>
            <person name="Ohkuma M."/>
        </authorList>
    </citation>
    <scope>NUCLEOTIDE SEQUENCE [LARGE SCALE GENOMIC DNA]</scope>
    <source>
        <strain evidence="2 3">JCM 13498</strain>
    </source>
</reference>
<gene>
    <name evidence="2" type="ORF">PbJCM13498_37200</name>
</gene>
<keyword evidence="1" id="KW-0732">Signal</keyword>
<dbReference type="RefSeq" id="WP_025866297.1">
    <property type="nucleotide sequence ID" value="NZ_BLAX01000001.1"/>
</dbReference>
<organism evidence="2 3">
    <name type="scientific">Prolixibacter bellariivorans</name>
    <dbReference type="NCBI Taxonomy" id="314319"/>
    <lineage>
        <taxon>Bacteria</taxon>
        <taxon>Pseudomonadati</taxon>
        <taxon>Bacteroidota</taxon>
        <taxon>Bacteroidia</taxon>
        <taxon>Marinilabiliales</taxon>
        <taxon>Prolixibacteraceae</taxon>
        <taxon>Prolixibacter</taxon>
    </lineage>
</organism>
<keyword evidence="3" id="KW-1185">Reference proteome</keyword>
<name>A0A5M4B577_9BACT</name>
<dbReference type="Proteomes" id="UP000391834">
    <property type="component" value="Unassembled WGS sequence"/>
</dbReference>
<evidence type="ECO:0008006" key="4">
    <source>
        <dbReference type="Google" id="ProtNLM"/>
    </source>
</evidence>